<dbReference type="InterPro" id="IPR003594">
    <property type="entry name" value="HATPase_dom"/>
</dbReference>
<feature type="domain" description="PAC" evidence="8">
    <location>
        <begin position="233"/>
        <end position="283"/>
    </location>
</feature>
<evidence type="ECO:0000259" key="7">
    <source>
        <dbReference type="PROSITE" id="PS50112"/>
    </source>
</evidence>
<dbReference type="Pfam" id="PF13188">
    <property type="entry name" value="PAS_8"/>
    <property type="match status" value="1"/>
</dbReference>
<dbReference type="InterPro" id="IPR036097">
    <property type="entry name" value="HisK_dim/P_sf"/>
</dbReference>
<dbReference type="PROSITE" id="PS50113">
    <property type="entry name" value="PAC"/>
    <property type="match status" value="4"/>
</dbReference>
<dbReference type="Gene3D" id="3.30.565.10">
    <property type="entry name" value="Histidine kinase-like ATPase, C-terminal domain"/>
    <property type="match status" value="1"/>
</dbReference>
<dbReference type="Pfam" id="PF08447">
    <property type="entry name" value="PAS_3"/>
    <property type="match status" value="1"/>
</dbReference>
<dbReference type="InterPro" id="IPR000014">
    <property type="entry name" value="PAS"/>
</dbReference>
<dbReference type="InterPro" id="IPR052162">
    <property type="entry name" value="Sensor_kinase/Photoreceptor"/>
</dbReference>
<evidence type="ECO:0000256" key="2">
    <source>
        <dbReference type="ARBA" id="ARBA00012438"/>
    </source>
</evidence>
<organism evidence="9">
    <name type="scientific">hydrocarbon metagenome</name>
    <dbReference type="NCBI Taxonomy" id="938273"/>
    <lineage>
        <taxon>unclassified sequences</taxon>
        <taxon>metagenomes</taxon>
        <taxon>ecological metagenomes</taxon>
    </lineage>
</organism>
<dbReference type="Pfam" id="PF13426">
    <property type="entry name" value="PAS_9"/>
    <property type="match status" value="2"/>
</dbReference>
<dbReference type="Gene3D" id="1.10.287.130">
    <property type="match status" value="1"/>
</dbReference>
<dbReference type="CDD" id="cd00082">
    <property type="entry name" value="HisKA"/>
    <property type="match status" value="1"/>
</dbReference>
<dbReference type="InterPro" id="IPR000700">
    <property type="entry name" value="PAS-assoc_C"/>
</dbReference>
<dbReference type="SMART" id="SM00388">
    <property type="entry name" value="HisKA"/>
    <property type="match status" value="1"/>
</dbReference>
<feature type="domain" description="PAS" evidence="7">
    <location>
        <begin position="409"/>
        <end position="452"/>
    </location>
</feature>
<dbReference type="PROSITE" id="PS50109">
    <property type="entry name" value="HIS_KIN"/>
    <property type="match status" value="1"/>
</dbReference>
<dbReference type="GO" id="GO:0000155">
    <property type="term" value="F:phosphorelay sensor kinase activity"/>
    <property type="evidence" value="ECO:0007669"/>
    <property type="project" value="InterPro"/>
</dbReference>
<comment type="caution">
    <text evidence="9">The sequence shown here is derived from an EMBL/GenBank/DDBJ whole genome shotgun (WGS) entry which is preliminary data.</text>
</comment>
<proteinExistence type="predicted"/>
<dbReference type="EMBL" id="LNQE01000378">
    <property type="protein sequence ID" value="KUG26978.1"/>
    <property type="molecule type" value="Genomic_DNA"/>
</dbReference>
<dbReference type="PRINTS" id="PR00344">
    <property type="entry name" value="BCTRLSENSOR"/>
</dbReference>
<dbReference type="Pfam" id="PF02518">
    <property type="entry name" value="HATPase_c"/>
    <property type="match status" value="1"/>
</dbReference>
<dbReference type="PROSITE" id="PS50112">
    <property type="entry name" value="PAS"/>
    <property type="match status" value="5"/>
</dbReference>
<comment type="catalytic activity">
    <reaction evidence="1">
        <text>ATP + protein L-histidine = ADP + protein N-phospho-L-histidine.</text>
        <dbReference type="EC" id="2.7.13.3"/>
    </reaction>
</comment>
<dbReference type="SUPFAM" id="SSF47384">
    <property type="entry name" value="Homodimeric domain of signal transducing histidine kinase"/>
    <property type="match status" value="1"/>
</dbReference>
<protein>
    <recommendedName>
        <fullName evidence="2">histidine kinase</fullName>
        <ecNumber evidence="2">2.7.13.3</ecNumber>
    </recommendedName>
</protein>
<feature type="domain" description="PAS" evidence="7">
    <location>
        <begin position="179"/>
        <end position="229"/>
    </location>
</feature>
<evidence type="ECO:0000313" key="9">
    <source>
        <dbReference type="EMBL" id="KUG26978.1"/>
    </source>
</evidence>
<dbReference type="Pfam" id="PF00512">
    <property type="entry name" value="HisKA"/>
    <property type="match status" value="1"/>
</dbReference>
<keyword evidence="5" id="KW-0418">Kinase</keyword>
<sequence length="899" mass="103543">MEKPHSKHGGLSLPELVNRLDKLAFEVERYKSLSMNKQKADVLFNNTPFPMAAVDDKDKVLFVNDFFAELVGNIKEDIISRDFINFISAENKHGAIKKNIKKLFSKEIASYQETVILKSKENRKKVFELNAELVDYDDEIKKAVHIIFQEKKASDNFEDAYKSIIENSLQAIFIIQDFRIAFANQRAAEISGYSMNELIELDMNGVKHLIHPDDRERLFELMRLSFEGKRISPKQEFRAIRKDETIYWIEVLASFINYNGRPALQVVQLDVSEKKKVEIEAINFASKYETLVEQSMIGIYIITDGLLTYVNPHLAKTFEYEPEEIINKLSPKDVVHPDDRELVNENIQKRLNEEISSLHYEFRGITKTGKIIYAEVFGSRAVLDSKLSIIGMLRDITDRKRTENALKESEQKLRNIIEHSNEMFYIHDTNHVLKYVSPQCFEFLGYTPVELMIKWTDLTTDNPINQIGFMNTSRAIQTGEKQEEYLLELMRKDKNRIYVQVSESPIKDDDGTVIGITGALRNVTEKFKAEQALKESEERFRSLYENAILGIYRTTPSGEIIMANPALCKLLGYRSVVEFKNMEASKALYDNPTTRDYFIEEMNRKGELHGFETVAKRKDGSTFNIRESARAVKDSKGNVIYYEGIIEDITNQKHAEEKIIEAKNTAEQSDKLKSEFLAQMSHEIRTPINVIFSFSNLIKDEVRGVLSEELFNSFSIVDNASRRIIRTIDLILNMSQLQTGSYQSKFVEIDIYQDILINLYPELSRLANEKKLSLTINNNANDSKIIGDEYSVRQIFDNLIHNAIKYTHKGNISINITSMGDKIKAEIIDTGIGISKEYLPRLFSPFTQEEHGYTRKYEGNGLGLALVKKYCELNNVDISVESEKHIGTKFNLLFLTMKN</sequence>
<gene>
    <name evidence="9" type="ORF">ASZ90_003160</name>
</gene>
<dbReference type="InterPro" id="IPR005467">
    <property type="entry name" value="His_kinase_dom"/>
</dbReference>
<feature type="domain" description="PAS" evidence="7">
    <location>
        <begin position="36"/>
        <end position="107"/>
    </location>
</feature>
<dbReference type="SMART" id="SM00086">
    <property type="entry name" value="PAC"/>
    <property type="match status" value="4"/>
</dbReference>
<evidence type="ECO:0000256" key="5">
    <source>
        <dbReference type="ARBA" id="ARBA00022777"/>
    </source>
</evidence>
<dbReference type="InterPro" id="IPR001610">
    <property type="entry name" value="PAC"/>
</dbReference>
<feature type="domain" description="PAC" evidence="8">
    <location>
        <begin position="483"/>
        <end position="535"/>
    </location>
</feature>
<dbReference type="Gene3D" id="3.30.450.20">
    <property type="entry name" value="PAS domain"/>
    <property type="match status" value="5"/>
</dbReference>
<feature type="domain" description="PAS" evidence="7">
    <location>
        <begin position="304"/>
        <end position="354"/>
    </location>
</feature>
<dbReference type="EC" id="2.7.13.3" evidence="2"/>
<evidence type="ECO:0000259" key="8">
    <source>
        <dbReference type="PROSITE" id="PS50113"/>
    </source>
</evidence>
<dbReference type="Pfam" id="PF00989">
    <property type="entry name" value="PAS"/>
    <property type="match status" value="1"/>
</dbReference>
<evidence type="ECO:0000256" key="1">
    <source>
        <dbReference type="ARBA" id="ARBA00000085"/>
    </source>
</evidence>
<feature type="domain" description="Histidine kinase" evidence="6">
    <location>
        <begin position="679"/>
        <end position="898"/>
    </location>
</feature>
<keyword evidence="3" id="KW-0597">Phosphoprotein</keyword>
<evidence type="ECO:0000259" key="6">
    <source>
        <dbReference type="PROSITE" id="PS50109"/>
    </source>
</evidence>
<dbReference type="PANTHER" id="PTHR43304:SF1">
    <property type="entry name" value="PAC DOMAIN-CONTAINING PROTEIN"/>
    <property type="match status" value="1"/>
</dbReference>
<dbReference type="InterPro" id="IPR003661">
    <property type="entry name" value="HisK_dim/P_dom"/>
</dbReference>
<dbReference type="PANTHER" id="PTHR43304">
    <property type="entry name" value="PHYTOCHROME-LIKE PROTEIN CPH1"/>
    <property type="match status" value="1"/>
</dbReference>
<evidence type="ECO:0000256" key="3">
    <source>
        <dbReference type="ARBA" id="ARBA00022553"/>
    </source>
</evidence>
<feature type="domain" description="PAC" evidence="8">
    <location>
        <begin position="358"/>
        <end position="408"/>
    </location>
</feature>
<keyword evidence="4" id="KW-0808">Transferase</keyword>
<dbReference type="GO" id="GO:0006355">
    <property type="term" value="P:regulation of DNA-templated transcription"/>
    <property type="evidence" value="ECO:0007669"/>
    <property type="project" value="InterPro"/>
</dbReference>
<dbReference type="NCBIfam" id="TIGR00229">
    <property type="entry name" value="sensory_box"/>
    <property type="match status" value="5"/>
</dbReference>
<accession>A0A0W8G1Q6</accession>
<dbReference type="InterPro" id="IPR035965">
    <property type="entry name" value="PAS-like_dom_sf"/>
</dbReference>
<dbReference type="CDD" id="cd00130">
    <property type="entry name" value="PAS"/>
    <property type="match status" value="4"/>
</dbReference>
<dbReference type="InterPro" id="IPR013655">
    <property type="entry name" value="PAS_fold_3"/>
</dbReference>
<dbReference type="AlphaFoldDB" id="A0A0W8G1Q6"/>
<feature type="domain" description="PAC" evidence="8">
    <location>
        <begin position="609"/>
        <end position="661"/>
    </location>
</feature>
<dbReference type="InterPro" id="IPR013767">
    <property type="entry name" value="PAS_fold"/>
</dbReference>
<feature type="domain" description="PAS" evidence="7">
    <location>
        <begin position="536"/>
        <end position="573"/>
    </location>
</feature>
<evidence type="ECO:0000256" key="4">
    <source>
        <dbReference type="ARBA" id="ARBA00022679"/>
    </source>
</evidence>
<dbReference type="SMART" id="SM00387">
    <property type="entry name" value="HATPase_c"/>
    <property type="match status" value="1"/>
</dbReference>
<dbReference type="SMART" id="SM00091">
    <property type="entry name" value="PAS"/>
    <property type="match status" value="5"/>
</dbReference>
<dbReference type="InterPro" id="IPR036890">
    <property type="entry name" value="HATPase_C_sf"/>
</dbReference>
<dbReference type="InterPro" id="IPR004358">
    <property type="entry name" value="Sig_transdc_His_kin-like_C"/>
</dbReference>
<dbReference type="SUPFAM" id="SSF55874">
    <property type="entry name" value="ATPase domain of HSP90 chaperone/DNA topoisomerase II/histidine kinase"/>
    <property type="match status" value="1"/>
</dbReference>
<name>A0A0W8G1Q6_9ZZZZ</name>
<dbReference type="SUPFAM" id="SSF55785">
    <property type="entry name" value="PYP-like sensor domain (PAS domain)"/>
    <property type="match status" value="5"/>
</dbReference>
<reference evidence="9" key="1">
    <citation type="journal article" date="2015" name="Proc. Natl. Acad. Sci. U.S.A.">
        <title>Networks of energetic and metabolic interactions define dynamics in microbial communities.</title>
        <authorList>
            <person name="Embree M."/>
            <person name="Liu J.K."/>
            <person name="Al-Bassam M.M."/>
            <person name="Zengler K."/>
        </authorList>
    </citation>
    <scope>NUCLEOTIDE SEQUENCE</scope>
</reference>